<dbReference type="Gene3D" id="3.30.420.40">
    <property type="match status" value="2"/>
</dbReference>
<dbReference type="PANTHER" id="PTHR18964">
    <property type="entry name" value="ROK (REPRESSOR, ORF, KINASE) FAMILY"/>
    <property type="match status" value="1"/>
</dbReference>
<comment type="caution">
    <text evidence="2">The sequence shown here is derived from an EMBL/GenBank/DDBJ whole genome shotgun (WGS) entry which is preliminary data.</text>
</comment>
<sequence length="294" mass="32827">MAILAFDIGGSAVKYGIWTQNDLIEKSKFKTPKTWVEMKDSFVQIKEEFSQLYELEGVAISSPGAVNQVARQVEGTSAVPYLHFFPIYDELEKALGLPVSMENDANSAALAEVWKGAAKDSQTVLFVIIGTGIGGSVIINNKVHHGDHLFGGEFGYMLLDHDKTLSKMGTPVGMSNRYAERAGLSPDDIDGQKVFELAKQGDNLAKEEVDTFFYYLTMGLYNLAYSFDPEKIVIGGGVSNMEGLLDRIEEEFEHLFERIQMRPFMPRLELCLFRNDANLIGAVYNFLQKHTDIE</sequence>
<gene>
    <name evidence="2" type="ORF">GCM10008932_07950</name>
</gene>
<evidence type="ECO:0000313" key="2">
    <source>
        <dbReference type="EMBL" id="GAA0357528.1"/>
    </source>
</evidence>
<organism evidence="2 3">
    <name type="scientific">Alkalibacterium iburiense</name>
    <dbReference type="NCBI Taxonomy" id="290589"/>
    <lineage>
        <taxon>Bacteria</taxon>
        <taxon>Bacillati</taxon>
        <taxon>Bacillota</taxon>
        <taxon>Bacilli</taxon>
        <taxon>Lactobacillales</taxon>
        <taxon>Carnobacteriaceae</taxon>
        <taxon>Alkalibacterium</taxon>
    </lineage>
</organism>
<dbReference type="RefSeq" id="WP_343754246.1">
    <property type="nucleotide sequence ID" value="NZ_BAAACW010000048.1"/>
</dbReference>
<dbReference type="EMBL" id="BAAACW010000048">
    <property type="protein sequence ID" value="GAA0357528.1"/>
    <property type="molecule type" value="Genomic_DNA"/>
</dbReference>
<dbReference type="CDD" id="cd24152">
    <property type="entry name" value="ASKHA_NBD_ROK-like"/>
    <property type="match status" value="1"/>
</dbReference>
<dbReference type="Pfam" id="PF00480">
    <property type="entry name" value="ROK"/>
    <property type="match status" value="1"/>
</dbReference>
<dbReference type="InterPro" id="IPR000600">
    <property type="entry name" value="ROK"/>
</dbReference>
<reference evidence="3" key="1">
    <citation type="journal article" date="2019" name="Int. J. Syst. Evol. Microbiol.">
        <title>The Global Catalogue of Microorganisms (GCM) 10K type strain sequencing project: providing services to taxonomists for standard genome sequencing and annotation.</title>
        <authorList>
            <consortium name="The Broad Institute Genomics Platform"/>
            <consortium name="The Broad Institute Genome Sequencing Center for Infectious Disease"/>
            <person name="Wu L."/>
            <person name="Ma J."/>
        </authorList>
    </citation>
    <scope>NUCLEOTIDE SEQUENCE [LARGE SCALE GENOMIC DNA]</scope>
    <source>
        <strain evidence="3">JCM 12662</strain>
    </source>
</reference>
<comment type="similarity">
    <text evidence="1">Belongs to the ROK (NagC/XylR) family.</text>
</comment>
<evidence type="ECO:0000256" key="1">
    <source>
        <dbReference type="ARBA" id="ARBA00006479"/>
    </source>
</evidence>
<dbReference type="InterPro" id="IPR043129">
    <property type="entry name" value="ATPase_NBD"/>
</dbReference>
<dbReference type="SUPFAM" id="SSF53067">
    <property type="entry name" value="Actin-like ATPase domain"/>
    <property type="match status" value="1"/>
</dbReference>
<protein>
    <submittedName>
        <fullName evidence="2">ROK family protein</fullName>
    </submittedName>
</protein>
<dbReference type="PANTHER" id="PTHR18964:SF170">
    <property type="entry name" value="SUGAR KINASE"/>
    <property type="match status" value="1"/>
</dbReference>
<accession>A0ABP3GYF5</accession>
<name>A0ABP3GYF5_9LACT</name>
<keyword evidence="3" id="KW-1185">Reference proteome</keyword>
<evidence type="ECO:0000313" key="3">
    <source>
        <dbReference type="Proteomes" id="UP001501166"/>
    </source>
</evidence>
<proteinExistence type="inferred from homology"/>
<dbReference type="Proteomes" id="UP001501166">
    <property type="component" value="Unassembled WGS sequence"/>
</dbReference>